<sequence length="96" mass="11266">MKIEIPSFEVFVESNISGRMIVNPYWLEHLLNLFFQEYVAEFQTEIWDTQHNHSKLIENTAYGIIGQEFDKKHIKLKKEVAIPPKTKVMGILATFI</sequence>
<dbReference type="EMBL" id="LAZR01001697">
    <property type="protein sequence ID" value="KKN40568.1"/>
    <property type="molecule type" value="Genomic_DNA"/>
</dbReference>
<name>A0A0F9TGH7_9ZZZZ</name>
<gene>
    <name evidence="1" type="ORF">LCGC14_0732040</name>
</gene>
<dbReference type="AlphaFoldDB" id="A0A0F9TGH7"/>
<reference evidence="1" key="1">
    <citation type="journal article" date="2015" name="Nature">
        <title>Complex archaea that bridge the gap between prokaryotes and eukaryotes.</title>
        <authorList>
            <person name="Spang A."/>
            <person name="Saw J.H."/>
            <person name="Jorgensen S.L."/>
            <person name="Zaremba-Niedzwiedzka K."/>
            <person name="Martijn J."/>
            <person name="Lind A.E."/>
            <person name="van Eijk R."/>
            <person name="Schleper C."/>
            <person name="Guy L."/>
            <person name="Ettema T.J."/>
        </authorList>
    </citation>
    <scope>NUCLEOTIDE SEQUENCE</scope>
</reference>
<accession>A0A0F9TGH7</accession>
<proteinExistence type="predicted"/>
<organism evidence="1">
    <name type="scientific">marine sediment metagenome</name>
    <dbReference type="NCBI Taxonomy" id="412755"/>
    <lineage>
        <taxon>unclassified sequences</taxon>
        <taxon>metagenomes</taxon>
        <taxon>ecological metagenomes</taxon>
    </lineage>
</organism>
<evidence type="ECO:0000313" key="1">
    <source>
        <dbReference type="EMBL" id="KKN40568.1"/>
    </source>
</evidence>
<comment type="caution">
    <text evidence="1">The sequence shown here is derived from an EMBL/GenBank/DDBJ whole genome shotgun (WGS) entry which is preliminary data.</text>
</comment>
<protein>
    <submittedName>
        <fullName evidence="1">Uncharacterized protein</fullName>
    </submittedName>
</protein>